<feature type="transmembrane region" description="Helical" evidence="4">
    <location>
        <begin position="6"/>
        <end position="27"/>
    </location>
</feature>
<evidence type="ECO:0000313" key="7">
    <source>
        <dbReference type="Proteomes" id="UP000578252"/>
    </source>
</evidence>
<proteinExistence type="predicted"/>
<keyword evidence="4" id="KW-0472">Membrane</keyword>
<evidence type="ECO:0000313" key="6">
    <source>
        <dbReference type="EMBL" id="NMW65237.1"/>
    </source>
</evidence>
<dbReference type="AlphaFoldDB" id="A0A7Y0Y4L0"/>
<comment type="caution">
    <text evidence="6">The sequence shown here is derived from an EMBL/GenBank/DDBJ whole genome shotgun (WGS) entry which is preliminary data.</text>
</comment>
<evidence type="ECO:0000256" key="1">
    <source>
        <dbReference type="ARBA" id="ARBA00023015"/>
    </source>
</evidence>
<dbReference type="SUPFAM" id="SSF46894">
    <property type="entry name" value="C-terminal effector domain of the bipartite response regulators"/>
    <property type="match status" value="1"/>
</dbReference>
<feature type="transmembrane region" description="Helical" evidence="4">
    <location>
        <begin position="78"/>
        <end position="97"/>
    </location>
</feature>
<keyword evidence="1" id="KW-0805">Transcription regulation</keyword>
<accession>A0A7Y0Y4L0</accession>
<dbReference type="InterPro" id="IPR016032">
    <property type="entry name" value="Sig_transdc_resp-reg_C-effctor"/>
</dbReference>
<dbReference type="Pfam" id="PF00196">
    <property type="entry name" value="GerE"/>
    <property type="match status" value="1"/>
</dbReference>
<keyword evidence="2" id="KW-0238">DNA-binding</keyword>
<protein>
    <recommendedName>
        <fullName evidence="5">HTH luxR-type domain-containing protein</fullName>
    </recommendedName>
</protein>
<dbReference type="Proteomes" id="UP000578252">
    <property type="component" value="Unassembled WGS sequence"/>
</dbReference>
<dbReference type="PANTHER" id="PTHR44688">
    <property type="entry name" value="DNA-BINDING TRANSCRIPTIONAL ACTIVATOR DEVR_DOSR"/>
    <property type="match status" value="1"/>
</dbReference>
<dbReference type="CDD" id="cd06170">
    <property type="entry name" value="LuxR_C_like"/>
    <property type="match status" value="1"/>
</dbReference>
<feature type="transmembrane region" description="Helical" evidence="4">
    <location>
        <begin position="34"/>
        <end position="58"/>
    </location>
</feature>
<dbReference type="RefSeq" id="WP_169772006.1">
    <property type="nucleotide sequence ID" value="NZ_JABCUR010000005.1"/>
</dbReference>
<evidence type="ECO:0000259" key="5">
    <source>
        <dbReference type="PROSITE" id="PS50043"/>
    </source>
</evidence>
<gene>
    <name evidence="6" type="ORF">HHJ78_06785</name>
</gene>
<dbReference type="EMBL" id="JABCUR010000005">
    <property type="protein sequence ID" value="NMW65237.1"/>
    <property type="molecule type" value="Genomic_DNA"/>
</dbReference>
<reference evidence="6 7" key="1">
    <citation type="submission" date="2020-04" db="EMBL/GenBank/DDBJ databases">
        <title>Antimicrobial susceptibility and clonality of vaginal-derived multi-drug resistant Mobiluncus isolates in China.</title>
        <authorList>
            <person name="Zhang X."/>
        </authorList>
    </citation>
    <scope>NUCLEOTIDE SEQUENCE [LARGE SCALE GENOMIC DNA]</scope>
    <source>
        <strain evidence="6 7">13</strain>
    </source>
</reference>
<evidence type="ECO:0000256" key="2">
    <source>
        <dbReference type="ARBA" id="ARBA00023125"/>
    </source>
</evidence>
<dbReference type="GO" id="GO:0003677">
    <property type="term" value="F:DNA binding"/>
    <property type="evidence" value="ECO:0007669"/>
    <property type="project" value="UniProtKB-KW"/>
</dbReference>
<keyword evidence="4" id="KW-1133">Transmembrane helix</keyword>
<dbReference type="InterPro" id="IPR036388">
    <property type="entry name" value="WH-like_DNA-bd_sf"/>
</dbReference>
<sequence>MITWLFYYTLAVLLLSIFAGAVSFSAYTVSRRKTYLGATLFSVVYFFDMALVLRPSIVNDSLRSQVVDYFTITSPPESILFGCCLIALIWYVAFAYLGLRPLWIAIPPLIFVILSVVILLTIQNHMWREFAFFSMRAVGFLSLPCFLLVYYFAAKNGVKRLMIKKYRALLVTSCILCLGTVAWNIYFMILAPDYLRASRPFLPERNFMENIFLLFVAWWIAFRGVGILRLHINQPPTELNRDEEVINSEAALFSRRHKLSPTENRVLARMVQGDTNQQIADLMFIELATVKVHVHNILKKTGKSNRTEVISEFWHSL</sequence>
<feature type="transmembrane region" description="Helical" evidence="4">
    <location>
        <begin position="134"/>
        <end position="154"/>
    </location>
</feature>
<feature type="transmembrane region" description="Helical" evidence="4">
    <location>
        <begin position="211"/>
        <end position="232"/>
    </location>
</feature>
<organism evidence="6 7">
    <name type="scientific">Mobiluncus mulieris</name>
    <dbReference type="NCBI Taxonomy" id="2052"/>
    <lineage>
        <taxon>Bacteria</taxon>
        <taxon>Bacillati</taxon>
        <taxon>Actinomycetota</taxon>
        <taxon>Actinomycetes</taxon>
        <taxon>Actinomycetales</taxon>
        <taxon>Actinomycetaceae</taxon>
        <taxon>Mobiluncus</taxon>
    </lineage>
</organism>
<dbReference type="PRINTS" id="PR00038">
    <property type="entry name" value="HTHLUXR"/>
</dbReference>
<dbReference type="InterPro" id="IPR000792">
    <property type="entry name" value="Tscrpt_reg_LuxR_C"/>
</dbReference>
<dbReference type="GO" id="GO:0006355">
    <property type="term" value="P:regulation of DNA-templated transcription"/>
    <property type="evidence" value="ECO:0007669"/>
    <property type="project" value="InterPro"/>
</dbReference>
<feature type="transmembrane region" description="Helical" evidence="4">
    <location>
        <begin position="102"/>
        <end position="122"/>
    </location>
</feature>
<feature type="transmembrane region" description="Helical" evidence="4">
    <location>
        <begin position="166"/>
        <end position="191"/>
    </location>
</feature>
<keyword evidence="3" id="KW-0804">Transcription</keyword>
<dbReference type="PROSITE" id="PS50043">
    <property type="entry name" value="HTH_LUXR_2"/>
    <property type="match status" value="1"/>
</dbReference>
<dbReference type="PROSITE" id="PS00622">
    <property type="entry name" value="HTH_LUXR_1"/>
    <property type="match status" value="1"/>
</dbReference>
<dbReference type="SMART" id="SM00421">
    <property type="entry name" value="HTH_LUXR"/>
    <property type="match status" value="1"/>
</dbReference>
<name>A0A7Y0Y4L0_9ACTO</name>
<evidence type="ECO:0000256" key="3">
    <source>
        <dbReference type="ARBA" id="ARBA00023163"/>
    </source>
</evidence>
<keyword evidence="4" id="KW-0812">Transmembrane</keyword>
<feature type="domain" description="HTH luxR-type" evidence="5">
    <location>
        <begin position="252"/>
        <end position="317"/>
    </location>
</feature>
<evidence type="ECO:0000256" key="4">
    <source>
        <dbReference type="SAM" id="Phobius"/>
    </source>
</evidence>
<dbReference type="PANTHER" id="PTHR44688:SF16">
    <property type="entry name" value="DNA-BINDING TRANSCRIPTIONAL ACTIVATOR DEVR_DOSR"/>
    <property type="match status" value="1"/>
</dbReference>
<dbReference type="Gene3D" id="1.10.10.10">
    <property type="entry name" value="Winged helix-like DNA-binding domain superfamily/Winged helix DNA-binding domain"/>
    <property type="match status" value="1"/>
</dbReference>